<dbReference type="RefSeq" id="XP_028042230.1">
    <property type="nucleotide sequence ID" value="XM_028186429.1"/>
</dbReference>
<evidence type="ECO:0000313" key="4">
    <source>
        <dbReference type="RefSeq" id="XP_028042230.1"/>
    </source>
</evidence>
<dbReference type="AlphaFoldDB" id="A0A6J2KJH5"/>
<keyword evidence="2" id="KW-0732">Signal</keyword>
<accession>A0A6J2KJH5</accession>
<reference evidence="4" key="1">
    <citation type="submission" date="2025-08" db="UniProtKB">
        <authorList>
            <consortium name="RefSeq"/>
        </authorList>
    </citation>
    <scope>IDENTIFICATION</scope>
    <source>
        <tissue evidence="4">Silk gland</tissue>
    </source>
</reference>
<proteinExistence type="predicted"/>
<dbReference type="GeneID" id="114251974"/>
<name>A0A6J2KJH5_BOMMA</name>
<sequence>MRYVTALLAAALSAALSAAQSHAYLYTSAGGNVTSKEGAEPEPAGDQLDADDEGDSASFAVTTTLMGHHSVIRLTWVIRKFISKTAVTLTEYVRTSRERSIISDLP</sequence>
<feature type="chain" id="PRO_5027007455" evidence="2">
    <location>
        <begin position="20"/>
        <end position="106"/>
    </location>
</feature>
<organism evidence="3 4">
    <name type="scientific">Bombyx mandarina</name>
    <name type="common">Wild silk moth</name>
    <name type="synonym">Wild silkworm</name>
    <dbReference type="NCBI Taxonomy" id="7092"/>
    <lineage>
        <taxon>Eukaryota</taxon>
        <taxon>Metazoa</taxon>
        <taxon>Ecdysozoa</taxon>
        <taxon>Arthropoda</taxon>
        <taxon>Hexapoda</taxon>
        <taxon>Insecta</taxon>
        <taxon>Pterygota</taxon>
        <taxon>Neoptera</taxon>
        <taxon>Endopterygota</taxon>
        <taxon>Lepidoptera</taxon>
        <taxon>Glossata</taxon>
        <taxon>Ditrysia</taxon>
        <taxon>Bombycoidea</taxon>
        <taxon>Bombycidae</taxon>
        <taxon>Bombycinae</taxon>
        <taxon>Bombyx</taxon>
    </lineage>
</organism>
<evidence type="ECO:0000256" key="2">
    <source>
        <dbReference type="SAM" id="SignalP"/>
    </source>
</evidence>
<feature type="region of interest" description="Disordered" evidence="1">
    <location>
        <begin position="31"/>
        <end position="54"/>
    </location>
</feature>
<gene>
    <name evidence="4" type="primary">LOC114251974</name>
</gene>
<evidence type="ECO:0000256" key="1">
    <source>
        <dbReference type="SAM" id="MobiDB-lite"/>
    </source>
</evidence>
<protein>
    <submittedName>
        <fullName evidence="4">Uncharacterized protein LOC114251974</fullName>
    </submittedName>
</protein>
<keyword evidence="3" id="KW-1185">Reference proteome</keyword>
<feature type="signal peptide" evidence="2">
    <location>
        <begin position="1"/>
        <end position="19"/>
    </location>
</feature>
<dbReference type="Proteomes" id="UP000504629">
    <property type="component" value="Unplaced"/>
</dbReference>
<evidence type="ECO:0000313" key="3">
    <source>
        <dbReference type="Proteomes" id="UP000504629"/>
    </source>
</evidence>
<dbReference type="KEGG" id="bman:114251974"/>